<reference evidence="5" key="6">
    <citation type="submission" date="2019-02" db="EMBL/GenBank/DDBJ databases">
        <title>FDA dAtabase for Regulatory Grade micrObial Sequences (FDA-ARGOS): Supporting development and validation of Infectious Disease Dx tests.</title>
        <authorList>
            <person name="Duncan R."/>
            <person name="Fisher C."/>
            <person name="Tallon L.J."/>
            <person name="Sadzewicz L."/>
            <person name="Sengamalay N."/>
            <person name="Ott S."/>
            <person name="Godinez A."/>
            <person name="Nagaraj S."/>
            <person name="Nadendla S."/>
            <person name="Sichtig H."/>
        </authorList>
    </citation>
    <scope>NUCLEOTIDE SEQUENCE</scope>
    <source>
        <strain evidence="5">FDAARGOS_361</strain>
    </source>
</reference>
<dbReference type="OMA" id="RHGHGCQ"/>
<evidence type="ECO:0000313" key="6">
    <source>
        <dbReference type="Proteomes" id="UP000008980"/>
    </source>
</evidence>
<dbReference type="GeneID" id="13386190"/>
<dbReference type="SUPFAM" id="SSF82185">
    <property type="entry name" value="Histone H3 K4-specific methyltransferase SET7/9 N-terminal domain"/>
    <property type="match status" value="2"/>
</dbReference>
<evidence type="ECO:0000313" key="5">
    <source>
        <dbReference type="EMBL" id="TPP49934.1"/>
    </source>
</evidence>
<dbReference type="VEuPathDB" id="TriTrypDB:LdCL_200011200"/>
<reference evidence="6" key="3">
    <citation type="submission" date="2011-02" db="EMBL/GenBank/DDBJ databases">
        <title>Whole genome sequencing of Leishmania donovani clinical lines reveals dynamic variation related to drug resistance.</title>
        <authorList>
            <person name="Downing T."/>
            <person name="Imamura H."/>
            <person name="Sanders M."/>
            <person name="Decuypere S."/>
            <person name="Hertz-Fowler C."/>
            <person name="Clark T.G."/>
            <person name="Rijal S."/>
            <person name="Sundar S."/>
            <person name="Quail M.A."/>
            <person name="De Doncker S."/>
            <person name="Maes I."/>
            <person name="Vanaerschot M."/>
            <person name="Stark O."/>
            <person name="Schonian G."/>
            <person name="Dujardin J.C."/>
            <person name="Berriman M."/>
        </authorList>
    </citation>
    <scope>NUCLEOTIDE SEQUENCE [LARGE SCALE GENOMIC DNA]</scope>
    <source>
        <strain evidence="6">BPK282A1</strain>
    </source>
</reference>
<dbReference type="Gene3D" id="2.20.110.10">
    <property type="entry name" value="Histone H3 K4-specific methyltransferase SET7/9 N-terminal domain"/>
    <property type="match status" value="3"/>
</dbReference>
<name>A0A3Q8IAI5_LEIDO</name>
<sequence length="431" mass="45305">MSEPHVPTAAAQQPSAETTTNASLAADATAHTSPQAPPPPTASGASTVSVSVAEAKSVAATLSDVADSMEPLLVGKVVSSDIAQARSQPCTSGLNAAQSGAGAPVGANVGKQDRCSPPAKSTSSSSSSHSGDESSDEAADFETKELMFAFGRYVGQVNPRTGLRHGHGCQHYNNGNVYTGEWRDGAPDGFGEKHYRNGDVYRGNWRQGKRSGRGVYLFVQGDIYEGMYADDKPEGQGTYATLRGDRYSGQWKAGQRHGKGRETLANGQVFVGNWRCGKKQGRGKLCLPGSEKCIYGIWNNDRFFRELTPNEMGADGAEDVVDAFGAQRRPSAPSLAPPRTEAPPSSASITDRVLMGVTALENRMESLGRALERVITGGDGDESVHVPRAAAIGAASSTASDVAVSEECAEPPAQDFVVNSHQENDEDGEQG</sequence>
<reference evidence="4" key="2">
    <citation type="submission" date="2011-01" db="EMBL/GenBank/DDBJ databases">
        <authorList>
            <person name="Zhao B.P."/>
            <person name="Ren Z.A."/>
            <person name="Li C.D."/>
        </authorList>
    </citation>
    <scope>NUCLEOTIDE SEQUENCE</scope>
    <source>
        <strain evidence="4">BPK282A1</strain>
    </source>
</reference>
<dbReference type="PANTHER" id="PTHR43215">
    <property type="entry name" value="RADIAL SPOKE HEAD 1 HOMOLOG"/>
    <property type="match status" value="1"/>
</dbReference>
<proteinExistence type="predicted"/>
<dbReference type="Proteomes" id="UP000008980">
    <property type="component" value="Chromosome 20"/>
</dbReference>
<keyword evidence="1" id="KW-0677">Repeat</keyword>
<dbReference type="EMBL" id="RHLC01000023">
    <property type="protein sequence ID" value="TPP49934.1"/>
    <property type="molecule type" value="Genomic_DNA"/>
</dbReference>
<dbReference type="EMBL" id="CP029519">
    <property type="protein sequence ID" value="AYU78344.1"/>
    <property type="molecule type" value="Genomic_DNA"/>
</dbReference>
<dbReference type="Pfam" id="PF02493">
    <property type="entry name" value="MORN"/>
    <property type="match status" value="6"/>
</dbReference>
<dbReference type="SMART" id="SM00698">
    <property type="entry name" value="MORN"/>
    <property type="match status" value="6"/>
</dbReference>
<dbReference type="AlphaFoldDB" id="A0A3Q8IAI5"/>
<protein>
    <submittedName>
        <fullName evidence="5">MORN repeat family protein</fullName>
    </submittedName>
    <submittedName>
        <fullName evidence="3">MORN repeat, putative</fullName>
    </submittedName>
</protein>
<feature type="region of interest" description="Disordered" evidence="2">
    <location>
        <begin position="1"/>
        <end position="50"/>
    </location>
</feature>
<feature type="compositionally biased region" description="Polar residues" evidence="2">
    <location>
        <begin position="10"/>
        <end position="23"/>
    </location>
</feature>
<reference evidence="4 6" key="1">
    <citation type="journal article" date="2011" name="Genome Res.">
        <title>Whole genome sequencing of multiple Leishmania donovani clinical isolates provides insights into population structure and mechanisms of drug resistance.</title>
        <authorList>
            <person name="Downing T."/>
            <person name="Imamura H."/>
            <person name="Decuypere S."/>
            <person name="Clark T.G."/>
            <person name="Coombs G.H."/>
            <person name="Cotton J.A."/>
            <person name="Hilley J.D."/>
            <person name="de Doncker S."/>
            <person name="Maes I."/>
            <person name="Mottram J.C."/>
            <person name="Quail M.A."/>
            <person name="Rijal S."/>
            <person name="Sanders M."/>
            <person name="Schonian G."/>
            <person name="Stark O."/>
            <person name="Sundar S."/>
            <person name="Vanaerschot M."/>
            <person name="Hertz-Fowler C."/>
            <person name="Dujardin J.C."/>
            <person name="Berriman M."/>
        </authorList>
    </citation>
    <scope>NUCLEOTIDE SEQUENCE [LARGE SCALE GENOMIC DNA]</scope>
    <source>
        <strain evidence="4 6">BPK282A1</strain>
    </source>
</reference>
<dbReference type="PANTHER" id="PTHR43215:SF14">
    <property type="entry name" value="RADIAL SPOKE HEAD 1 HOMOLOG"/>
    <property type="match status" value="1"/>
</dbReference>
<dbReference type="VEuPathDB" id="TriTrypDB:LdBPK_200650.1"/>
<dbReference type="RefSeq" id="XP_003860405.1">
    <property type="nucleotide sequence ID" value="XM_003860357.1"/>
</dbReference>
<feature type="region of interest" description="Disordered" evidence="2">
    <location>
        <begin position="91"/>
        <end position="138"/>
    </location>
</feature>
<dbReference type="Proteomes" id="UP000274082">
    <property type="component" value="Chromosome 20"/>
</dbReference>
<gene>
    <name evidence="5" type="ORF">CGC21_29500</name>
    <name evidence="4" type="ORF">LDBPK_200650</name>
    <name evidence="3" type="ORF">LdCL_200011200</name>
</gene>
<dbReference type="KEGG" id="ldo:LDBPK_200650"/>
<evidence type="ECO:0000313" key="3">
    <source>
        <dbReference type="EMBL" id="AYU78344.1"/>
    </source>
</evidence>
<evidence type="ECO:0000313" key="4">
    <source>
        <dbReference type="EMBL" id="CBZ33698.1"/>
    </source>
</evidence>
<dbReference type="InterPro" id="IPR003409">
    <property type="entry name" value="MORN"/>
</dbReference>
<evidence type="ECO:0000313" key="8">
    <source>
        <dbReference type="Proteomes" id="UP000318447"/>
    </source>
</evidence>
<dbReference type="OrthoDB" id="264642at2759"/>
<feature type="region of interest" description="Disordered" evidence="2">
    <location>
        <begin position="400"/>
        <end position="431"/>
    </location>
</feature>
<accession>E9BEL2</accession>
<feature type="compositionally biased region" description="Low complexity" evidence="2">
    <location>
        <begin position="328"/>
        <end position="339"/>
    </location>
</feature>
<evidence type="ECO:0000256" key="1">
    <source>
        <dbReference type="ARBA" id="ARBA00022737"/>
    </source>
</evidence>
<feature type="region of interest" description="Disordered" evidence="2">
    <location>
        <begin position="328"/>
        <end position="347"/>
    </location>
</feature>
<reference evidence="3 7" key="4">
    <citation type="journal article" date="2018" name="Sci. Rep.">
        <title>A complete Leishmania donovani reference genome identifies novel genetic variations associated with virulence.</title>
        <authorList>
            <person name="Lypaczewski P."/>
            <person name="Hoshizaki J."/>
            <person name="Zhang W.-W."/>
            <person name="McCall L.-I."/>
            <person name="Torcivia-Rodriguez J."/>
            <person name="Simonyan V."/>
            <person name="Kaur A."/>
            <person name="Dewar K."/>
            <person name="Matlashewski G."/>
        </authorList>
    </citation>
    <scope>NUCLEOTIDE SEQUENCE [LARGE SCALE GENOMIC DNA]</scope>
    <source>
        <strain evidence="3 7">LdCL</strain>
    </source>
</reference>
<dbReference type="Proteomes" id="UP000318447">
    <property type="component" value="Unassembled WGS sequence"/>
</dbReference>
<dbReference type="VEuPathDB" id="TriTrypDB:LDHU3_20.0790"/>
<evidence type="ECO:0000256" key="2">
    <source>
        <dbReference type="SAM" id="MobiDB-lite"/>
    </source>
</evidence>
<keyword evidence="7" id="KW-1185">Reference proteome</keyword>
<dbReference type="FunFam" id="2.20.110.10:FF:000002">
    <property type="entry name" value="Phosphatidylinositol 4-phosphate 5-kinase 8"/>
    <property type="match status" value="1"/>
</dbReference>
<organism evidence="3 7">
    <name type="scientific">Leishmania donovani</name>
    <dbReference type="NCBI Taxonomy" id="5661"/>
    <lineage>
        <taxon>Eukaryota</taxon>
        <taxon>Discoba</taxon>
        <taxon>Euglenozoa</taxon>
        <taxon>Kinetoplastea</taxon>
        <taxon>Metakinetoplastina</taxon>
        <taxon>Trypanosomatida</taxon>
        <taxon>Trypanosomatidae</taxon>
        <taxon>Leishmaniinae</taxon>
        <taxon>Leishmania</taxon>
    </lineage>
</organism>
<evidence type="ECO:0000313" key="7">
    <source>
        <dbReference type="Proteomes" id="UP000274082"/>
    </source>
</evidence>
<dbReference type="EMBL" id="FR799607">
    <property type="protein sequence ID" value="CBZ33698.1"/>
    <property type="molecule type" value="Genomic_DNA"/>
</dbReference>
<accession>A0A3Q8IAI5</accession>
<reference evidence="8" key="5">
    <citation type="submission" date="2019-02" db="EMBL/GenBank/DDBJ databases">
        <title>FDA dAtabase for Regulatory Grade micrObial Sequences (FDA-ARGOS): Supporting development and validation of Infectious Disease Dx tests.</title>
        <authorList>
            <person name="Duncan R."/>
            <person name="Fisher C."/>
            <person name="Tallon L."/>
            <person name="Sadzewicz L."/>
            <person name="Sengamalay N."/>
            <person name="Ott S."/>
            <person name="Godinez A."/>
            <person name="Nagaraj S."/>
            <person name="Vavikolanu K."/>
            <person name="Nadendla S."/>
            <person name="Aluvathingal J."/>
            <person name="Sichtig H."/>
        </authorList>
    </citation>
    <scope>NUCLEOTIDE SEQUENCE [LARGE SCALE GENOMIC DNA]</scope>
    <source>
        <strain evidence="8">FDAARGOS_361</strain>
    </source>
</reference>